<dbReference type="PIRSF" id="PIRSF037677">
    <property type="entry name" value="DNA_mis_repair_Msh6"/>
    <property type="match status" value="1"/>
</dbReference>
<dbReference type="Gene3D" id="1.10.1420.10">
    <property type="match status" value="1"/>
</dbReference>
<name>A0A481ZAF2_9VIRU</name>
<dbReference type="SUPFAM" id="SSF52540">
    <property type="entry name" value="P-loop containing nucleoside triphosphate hydrolases"/>
    <property type="match status" value="1"/>
</dbReference>
<dbReference type="CDD" id="cd00085">
    <property type="entry name" value="HNHc"/>
    <property type="match status" value="1"/>
</dbReference>
<protein>
    <submittedName>
        <fullName evidence="8">DNA mismatch repair ATPase</fullName>
    </submittedName>
</protein>
<comment type="similarity">
    <text evidence="1">Belongs to the DNA mismatch repair MutS family.</text>
</comment>
<feature type="domain" description="DNA mismatch repair proteins mutS family" evidence="7">
    <location>
        <begin position="772"/>
        <end position="788"/>
    </location>
</feature>
<dbReference type="SUPFAM" id="SSF48334">
    <property type="entry name" value="DNA repair protein MutS, domain III"/>
    <property type="match status" value="1"/>
</dbReference>
<keyword evidence="3" id="KW-0227">DNA damage</keyword>
<dbReference type="GO" id="GO:0030983">
    <property type="term" value="F:mismatched DNA binding"/>
    <property type="evidence" value="ECO:0007669"/>
    <property type="project" value="InterPro"/>
</dbReference>
<sequence length="977" mass="112697">MGIVTEYLKYQEEYQNKYGDRTIVLMEVGSFWEMYEFDPEKDPNFKEAWPDKRLGHAVELSKLLGYVLTKRNKNKPYTITNPNMIGFPCVAYEKHSKFLLSKNYTIVVIEQDKPGKNAERTVTKVLSPATEISDLSPIPVTNQIVSIYIEVQKEEPKFEDFLITVGVSTIDVTTGENIVSEIYSKQKDAIYAIQEIYRFLISVVPRELIVHIKGISKDRSNTYKKWITSNLNIDSIPIYNIRVNDLDPEFTKSIYHQQFLSKLFHLTDKKNILENNTLIIEELGLERIHYGTISYIILLQYCYEHNQTLIEKIHKPDTGWVDQSKHLIITHNGIKQLDILPQSRKGIDSLLSVIDFTTTSMGKRFLRQMICNPITDPIKINQYYNMIEDILNSGICKQLDDSLRKICDLERYQRKLRLKIIKPNEFVTLFRSYIEIVKLYTLILSNKTTLNKILFKQVNEFNQCIHSVLSKYNLDNLYYAKIEANIMHSERIIFYPGTNELADKYKSSIKQYENKICCIIKHLNSFLSKTRGKLIEYSSKKGKSENNMALFTTLHKGKIVKESQVDRNICGEIQVITVNKEAMITSDVIAQVCSDMIKTKKKYNEYIYRCYHQTVYDISENTFFSDVNRFITELDYIKSNVKSVVKNNYHRPIILDESETSHLEIKNLRHPIIEKIIDNEYITNDLTIGKNPTGILLYGSNSTGKSSLVKAVGLNIIMAQAGMYVPSNLKYVPYNRIITRLSGEDDLLGGKSSFVVEMTELRTILRNADSKSLVLGDELCRGSEAVSGTSLTIATLVELVQRKSSFIFSTHMHNLTTNDYILKLKDKLCICHLSLRCENNTLIYDRKLKDGPGDSIYGLEVAKSLSIDPSFIEKAVNIRKTLIDHNYLLNPKRSNYNKNVYMDSCAICGKTTERDLQTHHIKEQSKSNINGFIEHFHKDSSFNLIILCDNCHKKLHSDNMNVITEQTIKGKIVKFDQ</sequence>
<dbReference type="GO" id="GO:0140664">
    <property type="term" value="F:ATP-dependent DNA damage sensor activity"/>
    <property type="evidence" value="ECO:0007669"/>
    <property type="project" value="InterPro"/>
</dbReference>
<dbReference type="Gene3D" id="1.10.30.50">
    <property type="match status" value="1"/>
</dbReference>
<proteinExistence type="inferred from homology"/>
<dbReference type="SUPFAM" id="SSF53150">
    <property type="entry name" value="DNA repair protein MutS, domain II"/>
    <property type="match status" value="1"/>
</dbReference>
<keyword evidence="6" id="KW-0234">DNA repair</keyword>
<dbReference type="Gene3D" id="3.40.1170.10">
    <property type="entry name" value="DNA repair protein MutS, domain I"/>
    <property type="match status" value="1"/>
</dbReference>
<keyword evidence="4" id="KW-0067">ATP-binding</keyword>
<dbReference type="InterPro" id="IPR016151">
    <property type="entry name" value="DNA_mismatch_repair_MutS_N"/>
</dbReference>
<dbReference type="Pfam" id="PF00488">
    <property type="entry name" value="MutS_V"/>
    <property type="match status" value="1"/>
</dbReference>
<evidence type="ECO:0000256" key="3">
    <source>
        <dbReference type="ARBA" id="ARBA00022763"/>
    </source>
</evidence>
<dbReference type="SUPFAM" id="SSF55271">
    <property type="entry name" value="DNA repair protein MutS, domain I"/>
    <property type="match status" value="1"/>
</dbReference>
<dbReference type="GO" id="GO:0006298">
    <property type="term" value="P:mismatch repair"/>
    <property type="evidence" value="ECO:0007669"/>
    <property type="project" value="InterPro"/>
</dbReference>
<dbReference type="EMBL" id="MK500555">
    <property type="protein sequence ID" value="QBK91621.1"/>
    <property type="molecule type" value="Genomic_DNA"/>
</dbReference>
<dbReference type="Gene3D" id="3.40.50.300">
    <property type="entry name" value="P-loop containing nucleotide triphosphate hydrolases"/>
    <property type="match status" value="1"/>
</dbReference>
<dbReference type="InterPro" id="IPR007696">
    <property type="entry name" value="DNA_mismatch_repair_MutS_core"/>
</dbReference>
<dbReference type="InterPro" id="IPR007695">
    <property type="entry name" value="DNA_mismatch_repair_MutS-lik_N"/>
</dbReference>
<dbReference type="PANTHER" id="PTHR11361:SF34">
    <property type="entry name" value="DNA MISMATCH REPAIR PROTEIN MSH1, MITOCHONDRIAL"/>
    <property type="match status" value="1"/>
</dbReference>
<dbReference type="Pfam" id="PF13391">
    <property type="entry name" value="HNH_2"/>
    <property type="match status" value="1"/>
</dbReference>
<evidence type="ECO:0000256" key="5">
    <source>
        <dbReference type="ARBA" id="ARBA00023125"/>
    </source>
</evidence>
<evidence type="ECO:0000256" key="2">
    <source>
        <dbReference type="ARBA" id="ARBA00022741"/>
    </source>
</evidence>
<evidence type="ECO:0000256" key="1">
    <source>
        <dbReference type="ARBA" id="ARBA00006271"/>
    </source>
</evidence>
<dbReference type="Pfam" id="PF01624">
    <property type="entry name" value="MutS_I"/>
    <property type="match status" value="1"/>
</dbReference>
<accession>A0A481ZAF2</accession>
<dbReference type="Pfam" id="PF05192">
    <property type="entry name" value="MutS_III"/>
    <property type="match status" value="1"/>
</dbReference>
<dbReference type="InterPro" id="IPR036678">
    <property type="entry name" value="MutS_con_dom_sf"/>
</dbReference>
<dbReference type="GO" id="GO:0005524">
    <property type="term" value="F:ATP binding"/>
    <property type="evidence" value="ECO:0007669"/>
    <property type="project" value="UniProtKB-KW"/>
</dbReference>
<evidence type="ECO:0000259" key="7">
    <source>
        <dbReference type="PROSITE" id="PS00486"/>
    </source>
</evidence>
<dbReference type="PROSITE" id="PS00486">
    <property type="entry name" value="DNA_MISMATCH_REPAIR_2"/>
    <property type="match status" value="1"/>
</dbReference>
<dbReference type="InterPro" id="IPR027417">
    <property type="entry name" value="P-loop_NTPase"/>
</dbReference>
<dbReference type="InterPro" id="IPR036187">
    <property type="entry name" value="DNA_mismatch_repair_MutS_sf"/>
</dbReference>
<keyword evidence="5" id="KW-0238">DNA-binding</keyword>
<reference evidence="8" key="1">
    <citation type="journal article" date="2019" name="MBio">
        <title>Virus Genomes from Deep Sea Sediments Expand the Ocean Megavirome and Support Independent Origins of Viral Gigantism.</title>
        <authorList>
            <person name="Backstrom D."/>
            <person name="Yutin N."/>
            <person name="Jorgensen S.L."/>
            <person name="Dharamshi J."/>
            <person name="Homa F."/>
            <person name="Zaremba-Niedwiedzka K."/>
            <person name="Spang A."/>
            <person name="Wolf Y.I."/>
            <person name="Koonin E.V."/>
            <person name="Ettema T.J."/>
        </authorList>
    </citation>
    <scope>NUCLEOTIDE SEQUENCE</scope>
</reference>
<evidence type="ECO:0000313" key="8">
    <source>
        <dbReference type="EMBL" id="QBK91621.1"/>
    </source>
</evidence>
<dbReference type="SMART" id="SM00534">
    <property type="entry name" value="MUTSac"/>
    <property type="match status" value="1"/>
</dbReference>
<dbReference type="PANTHER" id="PTHR11361">
    <property type="entry name" value="DNA MISMATCH REPAIR PROTEIN MUTS FAMILY MEMBER"/>
    <property type="match status" value="1"/>
</dbReference>
<dbReference type="InterPro" id="IPR000432">
    <property type="entry name" value="DNA_mismatch_repair_MutS_C"/>
</dbReference>
<dbReference type="InterPro" id="IPR045076">
    <property type="entry name" value="MutS"/>
</dbReference>
<dbReference type="SMART" id="SM00533">
    <property type="entry name" value="MUTSd"/>
    <property type="match status" value="1"/>
</dbReference>
<keyword evidence="2" id="KW-0547">Nucleotide-binding</keyword>
<gene>
    <name evidence="8" type="ORF">LCPAC302_02410</name>
</gene>
<evidence type="ECO:0000256" key="4">
    <source>
        <dbReference type="ARBA" id="ARBA00022840"/>
    </source>
</evidence>
<organism evidence="8">
    <name type="scientific">Pithovirus LCPAC302</name>
    <dbReference type="NCBI Taxonomy" id="2506593"/>
    <lineage>
        <taxon>Viruses</taxon>
        <taxon>Pithoviruses</taxon>
    </lineage>
</organism>
<dbReference type="InterPro" id="IPR003615">
    <property type="entry name" value="HNH_nuc"/>
</dbReference>
<dbReference type="InterPro" id="IPR017261">
    <property type="entry name" value="DNA_mismatch_repair_MutS/MSH"/>
</dbReference>
<evidence type="ECO:0000256" key="6">
    <source>
        <dbReference type="ARBA" id="ARBA00023204"/>
    </source>
</evidence>